<accession>A0ABV5B5J9</accession>
<comment type="caution">
    <text evidence="2">The sequence shown here is derived from an EMBL/GenBank/DDBJ whole genome shotgun (WGS) entry which is preliminary data.</text>
</comment>
<keyword evidence="1" id="KW-1133">Transmembrane helix</keyword>
<evidence type="ECO:0000256" key="1">
    <source>
        <dbReference type="SAM" id="Phobius"/>
    </source>
</evidence>
<evidence type="ECO:0000313" key="2">
    <source>
        <dbReference type="EMBL" id="MFB5680925.1"/>
    </source>
</evidence>
<name>A0ABV5B5J9_9BACL</name>
<reference evidence="2 3" key="1">
    <citation type="submission" date="2024-09" db="EMBL/GenBank/DDBJ databases">
        <authorList>
            <person name="Ruan L."/>
        </authorList>
    </citation>
    <scope>NUCLEOTIDE SEQUENCE [LARGE SCALE GENOMIC DNA]</scope>
    <source>
        <strain evidence="2 3">D33</strain>
    </source>
</reference>
<sequence length="128" mass="14039">MNSTTIITLLIIFGLTTGLITLIVALKSVRTHLKAQQSRKEILADGIKAKALIHSVQQTSSTMGGRPGIQLDLTVTQEDGQTFRTTVETFISVVDIPHYQNGAVIDVRYKMIGNERKVEVENAYIPSA</sequence>
<dbReference type="RefSeq" id="WP_375524721.1">
    <property type="nucleotide sequence ID" value="NZ_JBHILM010000007.1"/>
</dbReference>
<protein>
    <recommendedName>
        <fullName evidence="4">DUF3592 domain-containing protein</fullName>
    </recommendedName>
</protein>
<keyword evidence="1" id="KW-0812">Transmembrane</keyword>
<proteinExistence type="predicted"/>
<evidence type="ECO:0000313" key="3">
    <source>
        <dbReference type="Proteomes" id="UP001580407"/>
    </source>
</evidence>
<organism evidence="2 3">
    <name type="scientific">Paenibacillus terreus</name>
    <dbReference type="NCBI Taxonomy" id="1387834"/>
    <lineage>
        <taxon>Bacteria</taxon>
        <taxon>Bacillati</taxon>
        <taxon>Bacillota</taxon>
        <taxon>Bacilli</taxon>
        <taxon>Bacillales</taxon>
        <taxon>Paenibacillaceae</taxon>
        <taxon>Paenibacillus</taxon>
    </lineage>
</organism>
<dbReference type="Proteomes" id="UP001580407">
    <property type="component" value="Unassembled WGS sequence"/>
</dbReference>
<evidence type="ECO:0008006" key="4">
    <source>
        <dbReference type="Google" id="ProtNLM"/>
    </source>
</evidence>
<keyword evidence="1" id="KW-0472">Membrane</keyword>
<dbReference type="EMBL" id="JBHILM010000007">
    <property type="protein sequence ID" value="MFB5680925.1"/>
    <property type="molecule type" value="Genomic_DNA"/>
</dbReference>
<keyword evidence="3" id="KW-1185">Reference proteome</keyword>
<gene>
    <name evidence="2" type="ORF">ACE3NQ_08390</name>
</gene>
<feature type="transmembrane region" description="Helical" evidence="1">
    <location>
        <begin position="6"/>
        <end position="26"/>
    </location>
</feature>